<dbReference type="GO" id="GO:0005524">
    <property type="term" value="F:ATP binding"/>
    <property type="evidence" value="ECO:0007669"/>
    <property type="project" value="UniProtKB-KW"/>
</dbReference>
<dbReference type="HOGENOM" id="CLU_035267_0_1_1"/>
<accession>K1WSZ4</accession>
<dbReference type="STRING" id="1072389.K1WSZ4"/>
<dbReference type="PANTHER" id="PTHR46264">
    <property type="entry name" value="TYROSINE-TRNA LIGASE"/>
    <property type="match status" value="1"/>
</dbReference>
<evidence type="ECO:0000313" key="11">
    <source>
        <dbReference type="Proteomes" id="UP000006753"/>
    </source>
</evidence>
<dbReference type="OMA" id="HILMPIS"/>
<dbReference type="PIRSF" id="PIRSF006588">
    <property type="entry name" value="TyrRS_arch_euk"/>
    <property type="match status" value="1"/>
</dbReference>
<evidence type="ECO:0000256" key="6">
    <source>
        <dbReference type="ARBA" id="ARBA00023146"/>
    </source>
</evidence>
<evidence type="ECO:0000256" key="9">
    <source>
        <dbReference type="RuleBase" id="RU363036"/>
    </source>
</evidence>
<dbReference type="KEGG" id="mbe:MBM_05450"/>
<keyword evidence="6 9" id="KW-0030">Aminoacyl-tRNA synthetase</keyword>
<dbReference type="InterPro" id="IPR050489">
    <property type="entry name" value="Tyr-tRNA_synthase"/>
</dbReference>
<dbReference type="Proteomes" id="UP000006753">
    <property type="component" value="Unassembled WGS sequence"/>
</dbReference>
<keyword evidence="5 9" id="KW-0648">Protein biosynthesis</keyword>
<dbReference type="OrthoDB" id="41238at2759"/>
<keyword evidence="2 9" id="KW-0436">Ligase</keyword>
<evidence type="ECO:0000256" key="2">
    <source>
        <dbReference type="ARBA" id="ARBA00022598"/>
    </source>
</evidence>
<sequence>MLAQTLSTGERLSLITRGLPAVSGTDEIQAILTEGSRSPKGIWVTVPTGRPHLGYVVPLLKMVDFLRAGVDFNVCLGDIYGFLINFKYPISQVEQRKRFYKFVLGAVFDAIGVPASSLPFVDESSYAYTPRHIMDMYRLSALSSQRQLRETGDEVGVSTMFGPMLTPILQALDEEYQGSDFDFGGLDQAGYFRVLPFASRLTICKRGLFEFAEELLPKMGYKKRAHLMNDMLPGLNGGKMSASLPDSKIDCLDSPETIRNKIMAVQCREGDAKTNGLLAIVRLILIPLNRLRLERSWGEIGYSLTEGRGVPESPPYAGPTGTVFTMSVDGTTKHYQTYLEIEQEYTQLQSHEAFKNAVSESVVQILAPVRESYSRNPDWQAAEKLAYPEGEEE</sequence>
<dbReference type="Pfam" id="PF00579">
    <property type="entry name" value="tRNA-synt_1b"/>
    <property type="match status" value="1"/>
</dbReference>
<evidence type="ECO:0000256" key="3">
    <source>
        <dbReference type="ARBA" id="ARBA00022741"/>
    </source>
</evidence>
<gene>
    <name evidence="10" type="ORF">MBM_05450</name>
</gene>
<dbReference type="GO" id="GO:0005737">
    <property type="term" value="C:cytoplasm"/>
    <property type="evidence" value="ECO:0007669"/>
    <property type="project" value="TreeGrafter"/>
</dbReference>
<dbReference type="InterPro" id="IPR023617">
    <property type="entry name" value="Tyr-tRNA-ligase_arc/euk-type"/>
</dbReference>
<keyword evidence="11" id="KW-1185">Reference proteome</keyword>
<comment type="similarity">
    <text evidence="9">Belongs to the class-I aminoacyl-tRNA synthetase family.</text>
</comment>
<dbReference type="AlphaFoldDB" id="K1WSZ4"/>
<dbReference type="SUPFAM" id="SSF52374">
    <property type="entry name" value="Nucleotidylyl transferase"/>
    <property type="match status" value="1"/>
</dbReference>
<evidence type="ECO:0000256" key="4">
    <source>
        <dbReference type="ARBA" id="ARBA00022840"/>
    </source>
</evidence>
<proteinExistence type="inferred from homology"/>
<dbReference type="InterPro" id="IPR002307">
    <property type="entry name" value="Tyr-tRNA-ligase"/>
</dbReference>
<keyword evidence="3 9" id="KW-0547">Nucleotide-binding</keyword>
<dbReference type="InterPro" id="IPR014729">
    <property type="entry name" value="Rossmann-like_a/b/a_fold"/>
</dbReference>
<evidence type="ECO:0000313" key="10">
    <source>
        <dbReference type="EMBL" id="EKD16156.1"/>
    </source>
</evidence>
<dbReference type="EMBL" id="JH921439">
    <property type="protein sequence ID" value="EKD16156.1"/>
    <property type="molecule type" value="Genomic_DNA"/>
</dbReference>
<dbReference type="Gene3D" id="1.10.240.10">
    <property type="entry name" value="Tyrosyl-Transfer RNA Synthetase"/>
    <property type="match status" value="1"/>
</dbReference>
<dbReference type="EC" id="6.1.1.1" evidence="1"/>
<dbReference type="GO" id="GO:0006437">
    <property type="term" value="P:tyrosyl-tRNA aminoacylation"/>
    <property type="evidence" value="ECO:0007669"/>
    <property type="project" value="InterPro"/>
</dbReference>
<reference evidence="10 11" key="1">
    <citation type="journal article" date="2012" name="BMC Genomics">
        <title>Sequencing the genome of Marssonina brunnea reveals fungus-poplar co-evolution.</title>
        <authorList>
            <person name="Zhu S."/>
            <person name="Cao Y.-Z."/>
            <person name="Jiang C."/>
            <person name="Tan B.-Y."/>
            <person name="Wang Z."/>
            <person name="Feng S."/>
            <person name="Zhang L."/>
            <person name="Su X.-H."/>
            <person name="Brejova B."/>
            <person name="Vinar T."/>
            <person name="Xu M."/>
            <person name="Wang M.-X."/>
            <person name="Zhang S.-G."/>
            <person name="Huang M.-R."/>
            <person name="Wu R."/>
            <person name="Zhou Y."/>
        </authorList>
    </citation>
    <scope>NUCLEOTIDE SEQUENCE [LARGE SCALE GENOMIC DNA]</scope>
    <source>
        <strain evidence="10 11">MB_m1</strain>
    </source>
</reference>
<dbReference type="Gene3D" id="3.40.50.620">
    <property type="entry name" value="HUPs"/>
    <property type="match status" value="1"/>
</dbReference>
<name>K1WSZ4_MARBU</name>
<dbReference type="PRINTS" id="PR01040">
    <property type="entry name" value="TRNASYNTHTYR"/>
</dbReference>
<keyword evidence="4 9" id="KW-0067">ATP-binding</keyword>
<protein>
    <recommendedName>
        <fullName evidence="1">tyrosine--tRNA ligase</fullName>
        <ecNumber evidence="1">6.1.1.1</ecNumber>
    </recommendedName>
    <alternativeName>
        <fullName evidence="7">Tyrosyl-tRNA synthetase</fullName>
    </alternativeName>
</protein>
<dbReference type="eggNOG" id="KOG2144">
    <property type="taxonomic scope" value="Eukaryota"/>
</dbReference>
<organism evidence="10 11">
    <name type="scientific">Marssonina brunnea f. sp. multigermtubi (strain MB_m1)</name>
    <name type="common">Marssonina leaf spot fungus</name>
    <dbReference type="NCBI Taxonomy" id="1072389"/>
    <lineage>
        <taxon>Eukaryota</taxon>
        <taxon>Fungi</taxon>
        <taxon>Dikarya</taxon>
        <taxon>Ascomycota</taxon>
        <taxon>Pezizomycotina</taxon>
        <taxon>Leotiomycetes</taxon>
        <taxon>Helotiales</taxon>
        <taxon>Drepanopezizaceae</taxon>
        <taxon>Drepanopeziza</taxon>
    </lineage>
</organism>
<dbReference type="InParanoid" id="K1WSZ4"/>
<evidence type="ECO:0000256" key="7">
    <source>
        <dbReference type="ARBA" id="ARBA00033323"/>
    </source>
</evidence>
<dbReference type="InterPro" id="IPR002305">
    <property type="entry name" value="aa-tRNA-synth_Ic"/>
</dbReference>
<dbReference type="PANTHER" id="PTHR46264:SF4">
    <property type="entry name" value="TYROSINE--TRNA LIGASE, CYTOPLASMIC"/>
    <property type="match status" value="1"/>
</dbReference>
<dbReference type="GO" id="GO:0004831">
    <property type="term" value="F:tyrosine-tRNA ligase activity"/>
    <property type="evidence" value="ECO:0007669"/>
    <property type="project" value="UniProtKB-EC"/>
</dbReference>
<evidence type="ECO:0000256" key="1">
    <source>
        <dbReference type="ARBA" id="ARBA00013160"/>
    </source>
</evidence>
<comment type="catalytic activity">
    <reaction evidence="8">
        <text>tRNA(Tyr) + L-tyrosine + ATP = L-tyrosyl-tRNA(Tyr) + AMP + diphosphate + H(+)</text>
        <dbReference type="Rhea" id="RHEA:10220"/>
        <dbReference type="Rhea" id="RHEA-COMP:9706"/>
        <dbReference type="Rhea" id="RHEA-COMP:9707"/>
        <dbReference type="ChEBI" id="CHEBI:15378"/>
        <dbReference type="ChEBI" id="CHEBI:30616"/>
        <dbReference type="ChEBI" id="CHEBI:33019"/>
        <dbReference type="ChEBI" id="CHEBI:58315"/>
        <dbReference type="ChEBI" id="CHEBI:78442"/>
        <dbReference type="ChEBI" id="CHEBI:78536"/>
        <dbReference type="ChEBI" id="CHEBI:456215"/>
        <dbReference type="EC" id="6.1.1.1"/>
    </reaction>
</comment>
<evidence type="ECO:0000256" key="5">
    <source>
        <dbReference type="ARBA" id="ARBA00022917"/>
    </source>
</evidence>
<evidence type="ECO:0000256" key="8">
    <source>
        <dbReference type="ARBA" id="ARBA00048248"/>
    </source>
</evidence>